<sequence length="139" mass="15774">MPPNRLSPRKTRRWLVYRGFPSTMLLLIKQEGIGNTNNTLQYQLVRKYSRITAMTGRRPLEKRSHLHCSGPCKWTDTSINPKAARPQNKLAVSLRDRPPLHFGTNGRSAPSYAQAQTVAPADSRWPASFFFNGCGQLKH</sequence>
<proteinExistence type="predicted"/>
<dbReference type="AlphaFoldDB" id="X0MTW5"/>
<reference evidence="1" key="1">
    <citation type="submission" date="2011-11" db="EMBL/GenBank/DDBJ databases">
        <title>The Genome Sequence of Fusarium oxysporum Cotton.</title>
        <authorList>
            <consortium name="The Broad Institute Genome Sequencing Platform"/>
            <person name="Ma L.-J."/>
            <person name="Gale L.R."/>
            <person name="Schwartz D.C."/>
            <person name="Zhou S."/>
            <person name="Corby-Kistler H."/>
            <person name="Young S.K."/>
            <person name="Zeng Q."/>
            <person name="Gargeya S."/>
            <person name="Fitzgerald M."/>
            <person name="Haas B."/>
            <person name="Abouelleil A."/>
            <person name="Alvarado L."/>
            <person name="Arachchi H.M."/>
            <person name="Berlin A."/>
            <person name="Brown A."/>
            <person name="Chapman S.B."/>
            <person name="Chen Z."/>
            <person name="Dunbar C."/>
            <person name="Freedman E."/>
            <person name="Gearin G."/>
            <person name="Goldberg J."/>
            <person name="Griggs A."/>
            <person name="Gujja S."/>
            <person name="Heiman D."/>
            <person name="Howarth C."/>
            <person name="Larson L."/>
            <person name="Lui A."/>
            <person name="MacDonald P.J.P."/>
            <person name="Montmayeur A."/>
            <person name="Murphy C."/>
            <person name="Neiman D."/>
            <person name="Pearson M."/>
            <person name="Priest M."/>
            <person name="Roberts A."/>
            <person name="Saif S."/>
            <person name="Shea T."/>
            <person name="Shenoy N."/>
            <person name="Sisk P."/>
            <person name="Stolte C."/>
            <person name="Sykes S."/>
            <person name="Wortman J."/>
            <person name="Nusbaum C."/>
            <person name="Birren B."/>
        </authorList>
    </citation>
    <scope>NUCLEOTIDE SEQUENCE [LARGE SCALE GENOMIC DNA]</scope>
    <source>
        <strain evidence="1">25433</strain>
    </source>
</reference>
<name>X0MTW5_FUSOX</name>
<reference evidence="1" key="2">
    <citation type="submission" date="2012-05" db="EMBL/GenBank/DDBJ databases">
        <title>The Genome Annotation of Fusarium oxysporum Cotton.</title>
        <authorList>
            <consortium name="The Broad Institute Genomics Platform"/>
            <person name="Ma L.-J."/>
            <person name="Corby-Kistler H."/>
            <person name="Broz K."/>
            <person name="Gale L.R."/>
            <person name="Jonkers W."/>
            <person name="O'Donnell K."/>
            <person name="Ploetz R."/>
            <person name="Steinberg C."/>
            <person name="Schwartz D.C."/>
            <person name="VanEtten H."/>
            <person name="Zhou S."/>
            <person name="Young S.K."/>
            <person name="Zeng Q."/>
            <person name="Gargeya S."/>
            <person name="Fitzgerald M."/>
            <person name="Abouelleil A."/>
            <person name="Alvarado L."/>
            <person name="Chapman S.B."/>
            <person name="Gainer-Dewar J."/>
            <person name="Goldberg J."/>
            <person name="Griggs A."/>
            <person name="Gujja S."/>
            <person name="Hansen M."/>
            <person name="Howarth C."/>
            <person name="Imamovic A."/>
            <person name="Ireland A."/>
            <person name="Larimer J."/>
            <person name="McCowan C."/>
            <person name="Murphy C."/>
            <person name="Pearson M."/>
            <person name="Poon T.W."/>
            <person name="Priest M."/>
            <person name="Roberts A."/>
            <person name="Saif S."/>
            <person name="Shea T."/>
            <person name="Sykes S."/>
            <person name="Wortman J."/>
            <person name="Nusbaum C."/>
            <person name="Birren B."/>
        </authorList>
    </citation>
    <scope>NUCLEOTIDE SEQUENCE</scope>
    <source>
        <strain evidence="1">25433</strain>
    </source>
</reference>
<dbReference type="Proteomes" id="UP000030701">
    <property type="component" value="Unassembled WGS sequence"/>
</dbReference>
<gene>
    <name evidence="1" type="ORF">FOTG_09161</name>
</gene>
<organism evidence="1">
    <name type="scientific">Fusarium oxysporum f. sp. vasinfectum 25433</name>
    <dbReference type="NCBI Taxonomy" id="1089449"/>
    <lineage>
        <taxon>Eukaryota</taxon>
        <taxon>Fungi</taxon>
        <taxon>Dikarya</taxon>
        <taxon>Ascomycota</taxon>
        <taxon>Pezizomycotina</taxon>
        <taxon>Sordariomycetes</taxon>
        <taxon>Hypocreomycetidae</taxon>
        <taxon>Hypocreales</taxon>
        <taxon>Nectriaceae</taxon>
        <taxon>Fusarium</taxon>
        <taxon>Fusarium oxysporum species complex</taxon>
    </lineage>
</organism>
<dbReference type="HOGENOM" id="CLU_1896280_0_0_1"/>
<protein>
    <submittedName>
        <fullName evidence="1">Uncharacterized protein</fullName>
    </submittedName>
</protein>
<evidence type="ECO:0000313" key="1">
    <source>
        <dbReference type="EMBL" id="EXM23795.1"/>
    </source>
</evidence>
<dbReference type="EMBL" id="JH657939">
    <property type="protein sequence ID" value="EXM23795.1"/>
    <property type="molecule type" value="Genomic_DNA"/>
</dbReference>
<accession>X0MTW5</accession>